<keyword evidence="2" id="KW-1185">Reference proteome</keyword>
<organism evidence="1 2">
    <name type="scientific">Puccinia triticina</name>
    <dbReference type="NCBI Taxonomy" id="208348"/>
    <lineage>
        <taxon>Eukaryota</taxon>
        <taxon>Fungi</taxon>
        <taxon>Dikarya</taxon>
        <taxon>Basidiomycota</taxon>
        <taxon>Pucciniomycotina</taxon>
        <taxon>Pucciniomycetes</taxon>
        <taxon>Pucciniales</taxon>
        <taxon>Pucciniaceae</taxon>
        <taxon>Puccinia</taxon>
    </lineage>
</organism>
<protein>
    <submittedName>
        <fullName evidence="1">Uncharacterized protein</fullName>
    </submittedName>
</protein>
<dbReference type="EMBL" id="CP110431">
    <property type="protein sequence ID" value="WAQ89578.1"/>
    <property type="molecule type" value="Genomic_DNA"/>
</dbReference>
<accession>A0ABY7CZ26</accession>
<reference evidence="1" key="1">
    <citation type="submission" date="2022-10" db="EMBL/GenBank/DDBJ databases">
        <title>Puccinia triticina Genome sequencing and assembly.</title>
        <authorList>
            <person name="Li C."/>
        </authorList>
    </citation>
    <scope>NUCLEOTIDE SEQUENCE</scope>
    <source>
        <strain evidence="1">Pt15</strain>
    </source>
</reference>
<evidence type="ECO:0000313" key="1">
    <source>
        <dbReference type="EMBL" id="WAQ89578.1"/>
    </source>
</evidence>
<proteinExistence type="predicted"/>
<evidence type="ECO:0000313" key="2">
    <source>
        <dbReference type="Proteomes" id="UP001164743"/>
    </source>
</evidence>
<dbReference type="RefSeq" id="XP_053025133.1">
    <property type="nucleotide sequence ID" value="XM_053161158.1"/>
</dbReference>
<dbReference type="GeneID" id="77802053"/>
<gene>
    <name evidence="1" type="ORF">PtA15_11A268</name>
</gene>
<sequence>MFQPKQRRLSPSLPTSIEIYGALLSRSNEIPHVPPKLSKEQALGVASCGVCTDRATQENRDPIPNKINLHPSGYSVTILQPEEKKRSQHLTLLSLNTVFKPSFRQRRGLSCVIACYFCSSHQAIVPTVNPTSHKSSIQYAFLPPSKPQVVISLASSRRAHRLTGCPCCKKTRLPK</sequence>
<dbReference type="Proteomes" id="UP001164743">
    <property type="component" value="Chromosome 11A"/>
</dbReference>
<name>A0ABY7CZ26_9BASI</name>